<geneLocation type="plasmid" evidence="1 2">
    <name>pSRC4</name>
</geneLocation>
<dbReference type="OrthoDB" id="9808890at2"/>
<dbReference type="PATRIC" id="fig|927704.6.peg.3455"/>
<dbReference type="RefSeq" id="WP_014425991.1">
    <property type="nucleotide sequence ID" value="NC_017069.1"/>
</dbReference>
<dbReference type="KEGG" id="sri:SELR_pSRC400400"/>
<dbReference type="Proteomes" id="UP000007887">
    <property type="component" value="Plasmid pSRC4"/>
</dbReference>
<name>I0GVA4_SELRL</name>
<reference evidence="1 2" key="1">
    <citation type="submission" date="2011-10" db="EMBL/GenBank/DDBJ databases">
        <title>Whole genome sequence of Selenomonas ruminantium subsp. lactilytica TAM6421.</title>
        <authorList>
            <person name="Oguchi A."/>
            <person name="Ankai A."/>
            <person name="Kaneko J."/>
            <person name="Yamada-Narita S."/>
            <person name="Fukui S."/>
            <person name="Takahashi M."/>
            <person name="Onodera T."/>
            <person name="Kojima S."/>
            <person name="Fushimi T."/>
            <person name="Abe N."/>
            <person name="Kamio Y."/>
            <person name="Yamazaki S."/>
            <person name="Fujita N."/>
        </authorList>
    </citation>
    <scope>NUCLEOTIDE SEQUENCE [LARGE SCALE GENOMIC DNA]</scope>
    <source>
        <strain evidence="2">NBRC 103574 / TAM6421</strain>
        <plasmid evidence="1 2">pSRC4</plasmid>
    </source>
</reference>
<evidence type="ECO:0000313" key="1">
    <source>
        <dbReference type="EMBL" id="BAL84691.1"/>
    </source>
</evidence>
<evidence type="ECO:0000313" key="2">
    <source>
        <dbReference type="Proteomes" id="UP000007887"/>
    </source>
</evidence>
<dbReference type="HOGENOM" id="CLU_1853847_0_0_9"/>
<proteinExistence type="predicted"/>
<dbReference type="Gene3D" id="3.90.1720.10">
    <property type="entry name" value="endopeptidase domain like (from Nostoc punctiforme)"/>
    <property type="match status" value="1"/>
</dbReference>
<sequence>MSFDTDKYIGIVHRTNGDTFKECDCVGLARLFYRENGWPETFWDDGEPITHENFNTGATWKRLLRYLNGHMEKTKDINSLRYGACVVFVVNGDMHLGVYVGKGMVLAMAVPVKEGKSTSTLYHKRVWALAFKRGYNRC</sequence>
<organism evidence="1 2">
    <name type="scientific">Selenomonas ruminantium subsp. lactilytica (strain NBRC 103574 / TAM6421)</name>
    <dbReference type="NCBI Taxonomy" id="927704"/>
    <lineage>
        <taxon>Bacteria</taxon>
        <taxon>Bacillati</taxon>
        <taxon>Bacillota</taxon>
        <taxon>Negativicutes</taxon>
        <taxon>Selenomonadales</taxon>
        <taxon>Selenomonadaceae</taxon>
        <taxon>Selenomonas</taxon>
    </lineage>
</organism>
<gene>
    <name evidence="1" type="ordered locus">SELR_pSRC400400</name>
</gene>
<dbReference type="AlphaFoldDB" id="I0GVA4"/>
<accession>I0GVA4</accession>
<evidence type="ECO:0008006" key="3">
    <source>
        <dbReference type="Google" id="ProtNLM"/>
    </source>
</evidence>
<dbReference type="EMBL" id="AP012294">
    <property type="protein sequence ID" value="BAL84691.1"/>
    <property type="molecule type" value="Genomic_DNA"/>
</dbReference>
<keyword evidence="1" id="KW-0614">Plasmid</keyword>
<protein>
    <recommendedName>
        <fullName evidence="3">NlpC/P60 family protein</fullName>
    </recommendedName>
</protein>